<dbReference type="InterPro" id="IPR057049">
    <property type="entry name" value="PARP14_KH_8"/>
</dbReference>
<feature type="domain" description="WWE" evidence="8">
    <location>
        <begin position="1104"/>
        <end position="1182"/>
    </location>
</feature>
<accession>A0A0P7YRW4</accession>
<dbReference type="SMART" id="SM00506">
    <property type="entry name" value="A1pp"/>
    <property type="match status" value="1"/>
</dbReference>
<dbReference type="Proteomes" id="UP000034805">
    <property type="component" value="Unassembled WGS sequence"/>
</dbReference>
<dbReference type="GO" id="GO:0010629">
    <property type="term" value="P:negative regulation of gene expression"/>
    <property type="evidence" value="ECO:0007669"/>
    <property type="project" value="TreeGrafter"/>
</dbReference>
<dbReference type="PANTHER" id="PTHR14453">
    <property type="entry name" value="PARP/ZINC FINGER CCCH TYPE DOMAIN CONTAINING PROTEIN"/>
    <property type="match status" value="1"/>
</dbReference>
<evidence type="ECO:0000259" key="8">
    <source>
        <dbReference type="PROSITE" id="PS50918"/>
    </source>
</evidence>
<dbReference type="GO" id="GO:0003950">
    <property type="term" value="F:NAD+ poly-ADP-ribosyltransferase activity"/>
    <property type="evidence" value="ECO:0007669"/>
    <property type="project" value="UniProtKB-UniRule"/>
</dbReference>
<proteinExistence type="inferred from homology"/>
<dbReference type="GO" id="GO:0003676">
    <property type="term" value="F:nucleic acid binding"/>
    <property type="evidence" value="ECO:0007669"/>
    <property type="project" value="InterPro"/>
</dbReference>
<dbReference type="GO" id="GO:0003714">
    <property type="term" value="F:transcription corepressor activity"/>
    <property type="evidence" value="ECO:0007669"/>
    <property type="project" value="TreeGrafter"/>
</dbReference>
<dbReference type="SUPFAM" id="SSF54928">
    <property type="entry name" value="RNA-binding domain, RBD"/>
    <property type="match status" value="1"/>
</dbReference>
<dbReference type="PANTHER" id="PTHR14453:SF106">
    <property type="entry name" value="POLY [ADP-RIBOSE] POLYMERASE"/>
    <property type="match status" value="1"/>
</dbReference>
<dbReference type="InterPro" id="IPR002589">
    <property type="entry name" value="Macro_dom"/>
</dbReference>
<dbReference type="GO" id="GO:0005634">
    <property type="term" value="C:nucleus"/>
    <property type="evidence" value="ECO:0007669"/>
    <property type="project" value="UniProtKB-SubCell"/>
</dbReference>
<dbReference type="GO" id="GO:0005737">
    <property type="term" value="C:cytoplasm"/>
    <property type="evidence" value="ECO:0007669"/>
    <property type="project" value="TreeGrafter"/>
</dbReference>
<dbReference type="Gene3D" id="3.90.228.10">
    <property type="match status" value="1"/>
</dbReference>
<gene>
    <name evidence="11" type="ORF">Z043_110771</name>
</gene>
<dbReference type="Pfam" id="PF23254">
    <property type="entry name" value="KH_PARP14_8"/>
    <property type="match status" value="1"/>
</dbReference>
<evidence type="ECO:0000256" key="4">
    <source>
        <dbReference type="ARBA" id="ARBA00023027"/>
    </source>
</evidence>
<evidence type="ECO:0000256" key="5">
    <source>
        <dbReference type="ARBA" id="ARBA00023242"/>
    </source>
</evidence>
<keyword evidence="3 7" id="KW-0808">Transferase</keyword>
<dbReference type="Pfam" id="PF00644">
    <property type="entry name" value="PARP"/>
    <property type="match status" value="1"/>
</dbReference>
<dbReference type="PROSITE" id="PS51154">
    <property type="entry name" value="MACRO"/>
    <property type="match status" value="1"/>
</dbReference>
<dbReference type="Pfam" id="PF23249">
    <property type="entry name" value="KH_PARP14_3"/>
    <property type="match status" value="1"/>
</dbReference>
<feature type="domain" description="Macro" evidence="10">
    <location>
        <begin position="754"/>
        <end position="953"/>
    </location>
</feature>
<dbReference type="InterPro" id="IPR037197">
    <property type="entry name" value="WWE_dom_sf"/>
</dbReference>
<evidence type="ECO:0000256" key="3">
    <source>
        <dbReference type="ARBA" id="ARBA00022679"/>
    </source>
</evidence>
<evidence type="ECO:0000313" key="11">
    <source>
        <dbReference type="EMBL" id="KPP70403.1"/>
    </source>
</evidence>
<dbReference type="Pfam" id="PF23085">
    <property type="entry name" value="RRM_PARP14_3"/>
    <property type="match status" value="1"/>
</dbReference>
<dbReference type="InterPro" id="IPR012317">
    <property type="entry name" value="Poly(ADP-ribose)pol_cat_dom"/>
</dbReference>
<evidence type="ECO:0000313" key="12">
    <source>
        <dbReference type="Proteomes" id="UP000034805"/>
    </source>
</evidence>
<dbReference type="InterPro" id="IPR035979">
    <property type="entry name" value="RBD_domain_sf"/>
</dbReference>
<dbReference type="InterPro" id="IPR043472">
    <property type="entry name" value="Macro_dom-like"/>
</dbReference>
<dbReference type="InterPro" id="IPR057047">
    <property type="entry name" value="PARP14_KH_5"/>
</dbReference>
<comment type="caution">
    <text evidence="11">The sequence shown here is derived from an EMBL/GenBank/DDBJ whole genome shotgun (WGS) entry which is preliminary data.</text>
</comment>
<dbReference type="Pfam" id="PF23222">
    <property type="entry name" value="RRM_PARP14_1"/>
    <property type="match status" value="1"/>
</dbReference>
<dbReference type="PROSITE" id="PS51059">
    <property type="entry name" value="PARP_CATALYTIC"/>
    <property type="match status" value="1"/>
</dbReference>
<dbReference type="Gene3D" id="3.30.720.50">
    <property type="match status" value="1"/>
</dbReference>
<keyword evidence="5" id="KW-0539">Nucleus</keyword>
<evidence type="ECO:0000256" key="1">
    <source>
        <dbReference type="ARBA" id="ARBA00004123"/>
    </source>
</evidence>
<dbReference type="GO" id="GO:1990404">
    <property type="term" value="F:NAD+-protein mono-ADP-ribosyltransferase activity"/>
    <property type="evidence" value="ECO:0007669"/>
    <property type="project" value="TreeGrafter"/>
</dbReference>
<dbReference type="InterPro" id="IPR057050">
    <property type="entry name" value="RRM_PARP14_2"/>
</dbReference>
<evidence type="ECO:0000259" key="10">
    <source>
        <dbReference type="PROSITE" id="PS51154"/>
    </source>
</evidence>
<keyword evidence="4 7" id="KW-0520">NAD</keyword>
<dbReference type="Pfam" id="PF22005">
    <property type="entry name" value="WWE_1"/>
    <property type="match status" value="1"/>
</dbReference>
<dbReference type="Pfam" id="PF23084">
    <property type="entry name" value="KH_PARP14_1"/>
    <property type="match status" value="1"/>
</dbReference>
<dbReference type="Gene3D" id="3.30.70.330">
    <property type="match status" value="2"/>
</dbReference>
<keyword evidence="2 7" id="KW-0328">Glycosyltransferase</keyword>
<sequence>MEGYEYPLSVQGNWVPNAAKVKNKLQIYFQSAKKSGGGDCKVEYDENNNTATVWFNSEEDAGQEVARADLNVEDRNKQPPQTKMIVLENVKENMQKEMLGLMLEQIGNLSEDMFSLELITEINKAVISFTNTEDASQFLKDCSSNRRFQQYGLSARPLEQTRSVKVENLPSEISEDFLELMFEREKEGGGPVETIKMIPEEQAAIITFMDPKVVETVQNKKWQIRKTSVNVYPYYGSFEMALYGKDRPKWKMPNPFTQGINYGLWSFLHKKEQIDIIKEHMKNNFCEADFETSIVKLSPLPDLLRKRGLTVKHINDWQNNATEMFQKVLSKYKTFEFHVSSSVWSQTERVIESAVKEDVSLEYDSAKGTLTIAGFTNDVDRLKSVVEGTVQNVTSKIERENNSVSMEMDLEAEVFCILQKEGIQQRAQDKFPELKFDYKPDAKKLVFVGLSNEILSTRNDILETRLQMKKKHVEVDPSLLSFLNAVNNVEMSSQIFTPHNINALYKIHQGVVEIISISEQTLIQAETELKKVLVTQCIDTEDKELLRKPEWLNLEEDLRKTYNTTKITIEIKHVGNGKITICGISNHVKRVYELMSDFINKNTQIEECVPVQLSVLLKFIQDIKSEFWKKGTSGKNVEVAFEFSGPQIKLSGGRLYVQEMKASLLQLTSSLYTDCLRISKPGAREFYLEKEKMISGILMKDCNCMVMLQEKNVAMQEAEDHIVCTSNTESLSNIQDVEPLKTISHDHPEKQKTRDGLEINTKEGLSIILKKGYIQEAISTVIISSISKDLDLSDGGLSKAILQAAGPELQDFVQKQRVNTPAEDGDVVVTDGCQLKCDTVFHTVCPQWDNGTGQSEKILREIVQKCFKLAEKQEAQSISFPAIGTGNLDFPKDLVAKMMLEETLKYSKSCPIHLQEVFYIVHPSDTETVETMKVIVFQTEMIAEFHESMQAREGTALPNAGKQKSWFTSAFDKLTGLFKTPSENEPKARKPDLLTSRPIERNISPTTFQFCAESLQDVTKAKEFLEDLILKEQMQKTIKDRCISQLTLENIRRIKELEEKHRVLIIMHESAPDPYIQLEGLTRDVMSVDGEIRDMIKEIERAESLLREAKIQSSLVQWTYKSEDDHFEAFDALTNLHLEKAFQNKNSHLDLRINNKDYKVNFQTFKAETWGATFDVKRTELKGVNIPSHWDPMNNSETKQIELKTDSNEFQEVKDLFRATSSDFTVKKIERIQNSSLWQNYQIKKRQTDEKNSHSNNERRLFHGTSVDTIQKINAHGFNRSFHGKNADVYGNGTYFAVDAKYSAQGTYSSMDDKGQKYMYLARVIVGNYTRGQKGLREPPPKDPTNPTDLYDSVVDKKDNPSMFVVFHDVQAYPEYLITFCQS</sequence>
<dbReference type="Pfam" id="PF23253">
    <property type="entry name" value="KH_PARP14_6"/>
    <property type="match status" value="1"/>
</dbReference>
<evidence type="ECO:0000256" key="6">
    <source>
        <dbReference type="ARBA" id="ARBA00024347"/>
    </source>
</evidence>
<dbReference type="InterPro" id="IPR057051">
    <property type="entry name" value="PARP14_RPM_1"/>
</dbReference>
<evidence type="ECO:0000256" key="7">
    <source>
        <dbReference type="RuleBase" id="RU362114"/>
    </source>
</evidence>
<dbReference type="InterPro" id="IPR052056">
    <property type="entry name" value="Mono-ARTD/PARP"/>
</dbReference>
<dbReference type="Pfam" id="PF23245">
    <property type="entry name" value="RRM_PARP14_2"/>
    <property type="match status" value="1"/>
</dbReference>
<evidence type="ECO:0000256" key="2">
    <source>
        <dbReference type="ARBA" id="ARBA00022676"/>
    </source>
</evidence>
<comment type="similarity">
    <text evidence="6">Belongs to the ARTD/PARP family.</text>
</comment>
<dbReference type="Gene3D" id="3.40.220.10">
    <property type="entry name" value="Leucine Aminopeptidase, subunit E, domain 1"/>
    <property type="match status" value="1"/>
</dbReference>
<dbReference type="InterPro" id="IPR057045">
    <property type="entry name" value="PARP14_KH_3"/>
</dbReference>
<evidence type="ECO:0000259" key="9">
    <source>
        <dbReference type="PROSITE" id="PS51059"/>
    </source>
</evidence>
<comment type="subcellular location">
    <subcellularLocation>
        <location evidence="1">Nucleus</location>
    </subcellularLocation>
</comment>
<dbReference type="InterPro" id="IPR054596">
    <property type="entry name" value="PARP14_WWE"/>
</dbReference>
<dbReference type="Pfam" id="PF23252">
    <property type="entry name" value="KH_PARP14_5"/>
    <property type="match status" value="1"/>
</dbReference>
<dbReference type="EMBL" id="JARO02003478">
    <property type="protein sequence ID" value="KPP70403.1"/>
    <property type="molecule type" value="Genomic_DNA"/>
</dbReference>
<reference evidence="11 12" key="1">
    <citation type="submission" date="2015-08" db="EMBL/GenBank/DDBJ databases">
        <title>The genome of the Asian arowana (Scleropages formosus).</title>
        <authorList>
            <person name="Tan M.H."/>
            <person name="Gan H.M."/>
            <person name="Croft L.J."/>
            <person name="Austin C.M."/>
        </authorList>
    </citation>
    <scope>NUCLEOTIDE SEQUENCE [LARGE SCALE GENOMIC DNA]</scope>
    <source>
        <strain evidence="11">Aro1</strain>
    </source>
</reference>
<dbReference type="SUPFAM" id="SSF52949">
    <property type="entry name" value="Macro domain-like"/>
    <property type="match status" value="1"/>
</dbReference>
<dbReference type="SUPFAM" id="SSF56399">
    <property type="entry name" value="ADP-ribosylation"/>
    <property type="match status" value="1"/>
</dbReference>
<feature type="domain" description="PARP catalytic" evidence="9">
    <location>
        <begin position="1186"/>
        <end position="1383"/>
    </location>
</feature>
<dbReference type="GO" id="GO:0070212">
    <property type="term" value="P:protein poly-ADP-ribosylation"/>
    <property type="evidence" value="ECO:0007669"/>
    <property type="project" value="TreeGrafter"/>
</dbReference>
<dbReference type="InterPro" id="IPR057044">
    <property type="entry name" value="PARP14_KH_1"/>
</dbReference>
<dbReference type="FunFam" id="3.90.228.10:FF:000008">
    <property type="entry name" value="Poly [ADP-ribose] polymerase"/>
    <property type="match status" value="1"/>
</dbReference>
<dbReference type="InterPro" id="IPR004170">
    <property type="entry name" value="WWE_dom"/>
</dbReference>
<dbReference type="InterPro" id="IPR012677">
    <property type="entry name" value="Nucleotide-bd_a/b_plait_sf"/>
</dbReference>
<dbReference type="Pfam" id="PF01661">
    <property type="entry name" value="Macro"/>
    <property type="match status" value="1"/>
</dbReference>
<organism evidence="11 12">
    <name type="scientific">Scleropages formosus</name>
    <name type="common">Asian bonytongue</name>
    <name type="synonym">Osteoglossum formosum</name>
    <dbReference type="NCBI Taxonomy" id="113540"/>
    <lineage>
        <taxon>Eukaryota</taxon>
        <taxon>Metazoa</taxon>
        <taxon>Chordata</taxon>
        <taxon>Craniata</taxon>
        <taxon>Vertebrata</taxon>
        <taxon>Euteleostomi</taxon>
        <taxon>Actinopterygii</taxon>
        <taxon>Neopterygii</taxon>
        <taxon>Teleostei</taxon>
        <taxon>Osteoglossocephala</taxon>
        <taxon>Osteoglossomorpha</taxon>
        <taxon>Osteoglossiformes</taxon>
        <taxon>Osteoglossidae</taxon>
        <taxon>Scleropages</taxon>
    </lineage>
</organism>
<name>A0A0P7YRW4_SCLFO</name>
<dbReference type="SUPFAM" id="SSF117839">
    <property type="entry name" value="WWE domain"/>
    <property type="match status" value="1"/>
</dbReference>
<dbReference type="InterPro" id="IPR057048">
    <property type="entry name" value="PARP14_KH_6"/>
</dbReference>
<dbReference type="InterPro" id="IPR057043">
    <property type="entry name" value="PARP14_KH_2"/>
</dbReference>
<dbReference type="InterPro" id="IPR057046">
    <property type="entry name" value="PARP14_KH_4"/>
</dbReference>
<dbReference type="EC" id="2.4.2.-" evidence="7"/>
<dbReference type="PROSITE" id="PS50918">
    <property type="entry name" value="WWE"/>
    <property type="match status" value="1"/>
</dbReference>
<dbReference type="CDD" id="cd01439">
    <property type="entry name" value="TCCD_inducible_PARP_like"/>
    <property type="match status" value="1"/>
</dbReference>
<protein>
    <recommendedName>
        <fullName evidence="7">Poly [ADP-ribose] polymerase</fullName>
        <shortName evidence="7">PARP</shortName>
        <ecNumber evidence="7">2.4.2.-</ecNumber>
    </recommendedName>
</protein>
<dbReference type="Pfam" id="PF23248">
    <property type="entry name" value="KH_PARP14_2"/>
    <property type="match status" value="1"/>
</dbReference>
<dbReference type="Pfam" id="PF23251">
    <property type="entry name" value="KH_PARP14_4"/>
    <property type="match status" value="1"/>
</dbReference>